<sequence>MRSWTQMLGDVARGANAARDLPREEAEALFATWLAGELPELEQGALWSAYRIKGESTDELLAFVAALEASAPALPLPAGASYPVVLPAYNGARREANLLPLLALVLARAGLPVLLHGTFGGMAEPDGARLTDHSPAGRLSAGEILRAMGYPPLASRDEISFEMESRQLAYAPIDILYPGFARMLALRQRLGVRSSAHTVAKLFNPFAGPALQVAAVTHPPYLERLKDVFEASGRLALLMRGTEGEPVANPKRRPALIAVRDGRAELLFDKDSAPLKALPVLPSDASLDATCRFTEAVLAGRLPLPAPLADQAAALLYLSGIVSSPQAAYSLLPAAPAAQGVS</sequence>
<dbReference type="SUPFAM" id="SSF52418">
    <property type="entry name" value="Nucleoside phosphorylase/phosphoribosyltransferase catalytic domain"/>
    <property type="match status" value="1"/>
</dbReference>
<proteinExistence type="predicted"/>
<comment type="caution">
    <text evidence="4">The sequence shown here is derived from an EMBL/GenBank/DDBJ whole genome shotgun (WGS) entry which is preliminary data.</text>
</comment>
<dbReference type="NCBIfam" id="NF006005">
    <property type="entry name" value="PRK08136.1"/>
    <property type="match status" value="1"/>
</dbReference>
<keyword evidence="4" id="KW-0238">DNA-binding</keyword>
<keyword evidence="1" id="KW-0328">Glycosyltransferase</keyword>
<protein>
    <submittedName>
        <fullName evidence="4">DNA-binding protein YbiB</fullName>
    </submittedName>
</protein>
<feature type="domain" description="Glycosyl transferase family 3 N-terminal" evidence="3">
    <location>
        <begin position="19"/>
        <end position="71"/>
    </location>
</feature>
<dbReference type="Gene3D" id="3.40.1030.10">
    <property type="entry name" value="Nucleoside phosphorylase/phosphoribosyltransferase catalytic domain"/>
    <property type="match status" value="1"/>
</dbReference>
<dbReference type="EMBL" id="JBBPCO010000005">
    <property type="protein sequence ID" value="MEK8089501.1"/>
    <property type="molecule type" value="Genomic_DNA"/>
</dbReference>
<evidence type="ECO:0000313" key="4">
    <source>
        <dbReference type="EMBL" id="MEK8089501.1"/>
    </source>
</evidence>
<dbReference type="PANTHER" id="PTHR43285:SF4">
    <property type="entry name" value="TRANSFERASE"/>
    <property type="match status" value="1"/>
</dbReference>
<dbReference type="PANTHER" id="PTHR43285">
    <property type="entry name" value="ANTHRANILATE PHOSPHORIBOSYLTRANSFERASE"/>
    <property type="match status" value="1"/>
</dbReference>
<dbReference type="InterPro" id="IPR036320">
    <property type="entry name" value="Glycosyl_Trfase_fam3_N_dom_sf"/>
</dbReference>
<organism evidence="4 5">
    <name type="scientific">Thermithiobacillus plumbiphilus</name>
    <dbReference type="NCBI Taxonomy" id="1729899"/>
    <lineage>
        <taxon>Bacteria</taxon>
        <taxon>Pseudomonadati</taxon>
        <taxon>Pseudomonadota</taxon>
        <taxon>Acidithiobacillia</taxon>
        <taxon>Acidithiobacillales</taxon>
        <taxon>Thermithiobacillaceae</taxon>
        <taxon>Thermithiobacillus</taxon>
    </lineage>
</organism>
<dbReference type="GO" id="GO:0003677">
    <property type="term" value="F:DNA binding"/>
    <property type="evidence" value="ECO:0007669"/>
    <property type="project" value="UniProtKB-KW"/>
</dbReference>
<keyword evidence="2" id="KW-0808">Transferase</keyword>
<name>A0ABU9D7Y0_9PROT</name>
<accession>A0ABU9D7Y0</accession>
<gene>
    <name evidence="4" type="primary">ybiB</name>
    <name evidence="4" type="ORF">WOB96_06935</name>
</gene>
<reference evidence="4 5" key="1">
    <citation type="submission" date="2024-04" db="EMBL/GenBank/DDBJ databases">
        <authorList>
            <person name="Abashina T."/>
            <person name="Shaikin A."/>
        </authorList>
    </citation>
    <scope>NUCLEOTIDE SEQUENCE [LARGE SCALE GENOMIC DNA]</scope>
    <source>
        <strain evidence="4 5">AAFK</strain>
    </source>
</reference>
<evidence type="ECO:0000259" key="3">
    <source>
        <dbReference type="Pfam" id="PF02885"/>
    </source>
</evidence>
<dbReference type="InterPro" id="IPR035902">
    <property type="entry name" value="Nuc_phospho_transferase"/>
</dbReference>
<evidence type="ECO:0000313" key="5">
    <source>
        <dbReference type="Proteomes" id="UP001446205"/>
    </source>
</evidence>
<evidence type="ECO:0000256" key="1">
    <source>
        <dbReference type="ARBA" id="ARBA00022676"/>
    </source>
</evidence>
<evidence type="ECO:0000256" key="2">
    <source>
        <dbReference type="ARBA" id="ARBA00022679"/>
    </source>
</evidence>
<dbReference type="SUPFAM" id="SSF47648">
    <property type="entry name" value="Nucleoside phosphorylase/phosphoribosyltransferase N-terminal domain"/>
    <property type="match status" value="1"/>
</dbReference>
<dbReference type="Proteomes" id="UP001446205">
    <property type="component" value="Unassembled WGS sequence"/>
</dbReference>
<dbReference type="InterPro" id="IPR005940">
    <property type="entry name" value="Anthranilate_Pribosyl_Tfrase"/>
</dbReference>
<dbReference type="InterPro" id="IPR017459">
    <property type="entry name" value="Glycosyl_Trfase_fam3_N_dom"/>
</dbReference>
<dbReference type="RefSeq" id="WP_341370556.1">
    <property type="nucleotide sequence ID" value="NZ_JBBPCO010000005.1"/>
</dbReference>
<dbReference type="Pfam" id="PF02885">
    <property type="entry name" value="Glycos_trans_3N"/>
    <property type="match status" value="1"/>
</dbReference>
<keyword evidence="5" id="KW-1185">Reference proteome</keyword>
<dbReference type="Gene3D" id="1.20.970.10">
    <property type="entry name" value="Transferase, Pyrimidine Nucleoside Phosphorylase, Chain C"/>
    <property type="match status" value="1"/>
</dbReference>